<dbReference type="CDD" id="cd00093">
    <property type="entry name" value="HTH_XRE"/>
    <property type="match status" value="1"/>
</dbReference>
<accession>A1R6C2</accession>
<dbReference type="SUPFAM" id="SSF47413">
    <property type="entry name" value="lambda repressor-like DNA-binding domains"/>
    <property type="match status" value="1"/>
</dbReference>
<dbReference type="HOGENOM" id="CLU_057862_1_0_11"/>
<organism evidence="2 3">
    <name type="scientific">Paenarthrobacter aurescens (strain TC1)</name>
    <dbReference type="NCBI Taxonomy" id="290340"/>
    <lineage>
        <taxon>Bacteria</taxon>
        <taxon>Bacillati</taxon>
        <taxon>Actinomycetota</taxon>
        <taxon>Actinomycetes</taxon>
        <taxon>Micrococcales</taxon>
        <taxon>Micrococcaceae</taxon>
        <taxon>Paenarthrobacter</taxon>
    </lineage>
</organism>
<dbReference type="OrthoDB" id="3518652at2"/>
<dbReference type="PROSITE" id="PS50943">
    <property type="entry name" value="HTH_CROC1"/>
    <property type="match status" value="1"/>
</dbReference>
<dbReference type="InterPro" id="IPR041413">
    <property type="entry name" value="MLTR_LBD"/>
</dbReference>
<dbReference type="Gene3D" id="3.30.450.180">
    <property type="match status" value="1"/>
</dbReference>
<proteinExistence type="predicted"/>
<gene>
    <name evidence="2" type="ordered locus">AAur_2039</name>
</gene>
<protein>
    <submittedName>
        <fullName evidence="2">Transcriptional regulator</fullName>
    </submittedName>
</protein>
<feature type="domain" description="HTH cro/C1-type" evidence="1">
    <location>
        <begin position="41"/>
        <end position="83"/>
    </location>
</feature>
<dbReference type="eggNOG" id="COG1396">
    <property type="taxonomic scope" value="Bacteria"/>
</dbReference>
<evidence type="ECO:0000313" key="2">
    <source>
        <dbReference type="EMBL" id="ABM10241.1"/>
    </source>
</evidence>
<dbReference type="PANTHER" id="PTHR35010">
    <property type="entry name" value="BLL4672 PROTEIN-RELATED"/>
    <property type="match status" value="1"/>
</dbReference>
<dbReference type="RefSeq" id="WP_011774728.1">
    <property type="nucleotide sequence ID" value="NC_008711.1"/>
</dbReference>
<dbReference type="Gene3D" id="1.10.260.40">
    <property type="entry name" value="lambda repressor-like DNA-binding domains"/>
    <property type="match status" value="1"/>
</dbReference>
<name>A1R6C2_PAEAT</name>
<dbReference type="PANTHER" id="PTHR35010:SF2">
    <property type="entry name" value="BLL4672 PROTEIN"/>
    <property type="match status" value="1"/>
</dbReference>
<dbReference type="InterPro" id="IPR010982">
    <property type="entry name" value="Lambda_DNA-bd_dom_sf"/>
</dbReference>
<dbReference type="Pfam" id="PF13560">
    <property type="entry name" value="HTH_31"/>
    <property type="match status" value="1"/>
</dbReference>
<keyword evidence="3" id="KW-1185">Reference proteome</keyword>
<dbReference type="Pfam" id="PF17765">
    <property type="entry name" value="MLTR_LBD"/>
    <property type="match status" value="1"/>
</dbReference>
<dbReference type="Proteomes" id="UP000000637">
    <property type="component" value="Chromosome"/>
</dbReference>
<sequence>MDNRTETRDFLATRRAKITPEQAGLAAYGGNRRVPGLRRGEVAMLAGVSVEYYTRLERGNLSGVSESVLESLAGALQLDDAERAHLYDLARAASDGGKSRRRPVRKQAIRPGVQLTLDAISGSPAFIRNGRLDLLATNALGRALYADIYDSPAGPPNHARFLFLDPRSHDFYTDWERAANDTVAIMRTEAGRDPYDRGLSDLVGELSTRSEEFRVRWASHNVRQHYTGKKHFRHRIVGDLHLLYEALELSADAGLTLTVYNAEPGTGTADALQLLASWAATALTIPEDSGAYRDISNTSSRSDRG</sequence>
<evidence type="ECO:0000313" key="3">
    <source>
        <dbReference type="Proteomes" id="UP000000637"/>
    </source>
</evidence>
<dbReference type="STRING" id="290340.AAur_2039"/>
<evidence type="ECO:0000259" key="1">
    <source>
        <dbReference type="PROSITE" id="PS50943"/>
    </source>
</evidence>
<dbReference type="KEGG" id="aau:AAur_2039"/>
<dbReference type="InterPro" id="IPR001387">
    <property type="entry name" value="Cro/C1-type_HTH"/>
</dbReference>
<dbReference type="AlphaFoldDB" id="A1R6C2"/>
<dbReference type="GO" id="GO:0003677">
    <property type="term" value="F:DNA binding"/>
    <property type="evidence" value="ECO:0007669"/>
    <property type="project" value="InterPro"/>
</dbReference>
<reference evidence="2 3" key="1">
    <citation type="journal article" date="2006" name="PLoS Genet.">
        <title>Secrets of soil survival revealed by the genome sequence of Arthrobacter aurescens TC1.</title>
        <authorList>
            <person name="Mongodin E.F."/>
            <person name="Shapir N."/>
            <person name="Daugherty S.C."/>
            <person name="DeBoy R.T."/>
            <person name="Emerson J.B."/>
            <person name="Shvartzbeyn A."/>
            <person name="Radune D."/>
            <person name="Vamathevan J."/>
            <person name="Riggs F."/>
            <person name="Grinberg V."/>
            <person name="Khouri H."/>
            <person name="Wackett L.P."/>
            <person name="Nelson K.E."/>
            <person name="Sadowsky M.J."/>
        </authorList>
    </citation>
    <scope>NUCLEOTIDE SEQUENCE [LARGE SCALE GENOMIC DNA]</scope>
    <source>
        <strain evidence="2 3">TC1</strain>
    </source>
</reference>
<dbReference type="SMART" id="SM00530">
    <property type="entry name" value="HTH_XRE"/>
    <property type="match status" value="1"/>
</dbReference>
<dbReference type="EMBL" id="CP000474">
    <property type="protein sequence ID" value="ABM10241.1"/>
    <property type="molecule type" value="Genomic_DNA"/>
</dbReference>